<name>A0ABW3FAA9_9HYPH</name>
<evidence type="ECO:0000256" key="1">
    <source>
        <dbReference type="SAM" id="Phobius"/>
    </source>
</evidence>
<proteinExistence type="predicted"/>
<gene>
    <name evidence="2" type="ORF">ACFQ14_00145</name>
</gene>
<keyword evidence="1" id="KW-0812">Transmembrane</keyword>
<organism evidence="2 3">
    <name type="scientific">Pseudahrensia aquimaris</name>
    <dbReference type="NCBI Taxonomy" id="744461"/>
    <lineage>
        <taxon>Bacteria</taxon>
        <taxon>Pseudomonadati</taxon>
        <taxon>Pseudomonadota</taxon>
        <taxon>Alphaproteobacteria</taxon>
        <taxon>Hyphomicrobiales</taxon>
        <taxon>Ahrensiaceae</taxon>
        <taxon>Pseudahrensia</taxon>
    </lineage>
</organism>
<accession>A0ABW3FAA9</accession>
<feature type="transmembrane region" description="Helical" evidence="1">
    <location>
        <begin position="45"/>
        <end position="65"/>
    </location>
</feature>
<reference evidence="3" key="1">
    <citation type="journal article" date="2019" name="Int. J. Syst. Evol. Microbiol.">
        <title>The Global Catalogue of Microorganisms (GCM) 10K type strain sequencing project: providing services to taxonomists for standard genome sequencing and annotation.</title>
        <authorList>
            <consortium name="The Broad Institute Genomics Platform"/>
            <consortium name="The Broad Institute Genome Sequencing Center for Infectious Disease"/>
            <person name="Wu L."/>
            <person name="Ma J."/>
        </authorList>
    </citation>
    <scope>NUCLEOTIDE SEQUENCE [LARGE SCALE GENOMIC DNA]</scope>
    <source>
        <strain evidence="3">CCUG 60023</strain>
    </source>
</reference>
<feature type="transmembrane region" description="Helical" evidence="1">
    <location>
        <begin position="86"/>
        <end position="104"/>
    </location>
</feature>
<evidence type="ECO:0000313" key="3">
    <source>
        <dbReference type="Proteomes" id="UP001597101"/>
    </source>
</evidence>
<keyword evidence="1" id="KW-0472">Membrane</keyword>
<comment type="caution">
    <text evidence="2">The sequence shown here is derived from an EMBL/GenBank/DDBJ whole genome shotgun (WGS) entry which is preliminary data.</text>
</comment>
<feature type="transmembrane region" description="Helical" evidence="1">
    <location>
        <begin position="110"/>
        <end position="134"/>
    </location>
</feature>
<dbReference type="InterPro" id="IPR046513">
    <property type="entry name" value="DUF6691"/>
</dbReference>
<keyword evidence="3" id="KW-1185">Reference proteome</keyword>
<dbReference type="Pfam" id="PF20398">
    <property type="entry name" value="DUF6691"/>
    <property type="match status" value="1"/>
</dbReference>
<keyword evidence="1" id="KW-1133">Transmembrane helix</keyword>
<dbReference type="EMBL" id="JBHTJV010000002">
    <property type="protein sequence ID" value="MFD0914809.1"/>
    <property type="molecule type" value="Genomic_DNA"/>
</dbReference>
<dbReference type="Proteomes" id="UP001597101">
    <property type="component" value="Unassembled WGS sequence"/>
</dbReference>
<evidence type="ECO:0000313" key="2">
    <source>
        <dbReference type="EMBL" id="MFD0914809.1"/>
    </source>
</evidence>
<protein>
    <submittedName>
        <fullName evidence="2">DUF6691 family protein</fullName>
    </submittedName>
</protein>
<sequence length="144" mass="14702">MNSIKIGFAAFLCGALFGVGALVSGMSNPAKVISFFNIFGDWDPSLALVMASALGVTFLGYKAVLGNQEPVLADKQMVPTSTQLDSPLIAGAVIFGAGWGIGGLCPGPALAAFGIGGTGVTTFVFAMLFGIGFAKFIARNRVYA</sequence>
<dbReference type="RefSeq" id="WP_377210669.1">
    <property type="nucleotide sequence ID" value="NZ_JBHTJV010000002.1"/>
</dbReference>